<accession>A0A0C3FMN7</accession>
<gene>
    <name evidence="2" type="ORF">PILCRDRAFT_511090</name>
</gene>
<dbReference type="EMBL" id="KN833001">
    <property type="protein sequence ID" value="KIM81044.1"/>
    <property type="molecule type" value="Genomic_DNA"/>
</dbReference>
<reference evidence="2 3" key="1">
    <citation type="submission" date="2014-04" db="EMBL/GenBank/DDBJ databases">
        <authorList>
            <consortium name="DOE Joint Genome Institute"/>
            <person name="Kuo A."/>
            <person name="Tarkka M."/>
            <person name="Buscot F."/>
            <person name="Kohler A."/>
            <person name="Nagy L.G."/>
            <person name="Floudas D."/>
            <person name="Copeland A."/>
            <person name="Barry K.W."/>
            <person name="Cichocki N."/>
            <person name="Veneault-Fourrey C."/>
            <person name="LaButti K."/>
            <person name="Lindquist E.A."/>
            <person name="Lipzen A."/>
            <person name="Lundell T."/>
            <person name="Morin E."/>
            <person name="Murat C."/>
            <person name="Sun H."/>
            <person name="Tunlid A."/>
            <person name="Henrissat B."/>
            <person name="Grigoriev I.V."/>
            <person name="Hibbett D.S."/>
            <person name="Martin F."/>
            <person name="Nordberg H.P."/>
            <person name="Cantor M.N."/>
            <person name="Hua S.X."/>
        </authorList>
    </citation>
    <scope>NUCLEOTIDE SEQUENCE [LARGE SCALE GENOMIC DNA]</scope>
    <source>
        <strain evidence="2 3">F 1598</strain>
    </source>
</reference>
<proteinExistence type="predicted"/>
<organism evidence="2 3">
    <name type="scientific">Piloderma croceum (strain F 1598)</name>
    <dbReference type="NCBI Taxonomy" id="765440"/>
    <lineage>
        <taxon>Eukaryota</taxon>
        <taxon>Fungi</taxon>
        <taxon>Dikarya</taxon>
        <taxon>Basidiomycota</taxon>
        <taxon>Agaricomycotina</taxon>
        <taxon>Agaricomycetes</taxon>
        <taxon>Agaricomycetidae</taxon>
        <taxon>Atheliales</taxon>
        <taxon>Atheliaceae</taxon>
        <taxon>Piloderma</taxon>
    </lineage>
</organism>
<dbReference type="InParanoid" id="A0A0C3FMN7"/>
<protein>
    <submittedName>
        <fullName evidence="2">Uncharacterized protein</fullName>
    </submittedName>
</protein>
<name>A0A0C3FMN7_PILCF</name>
<dbReference type="AlphaFoldDB" id="A0A0C3FMN7"/>
<evidence type="ECO:0000256" key="1">
    <source>
        <dbReference type="SAM" id="Phobius"/>
    </source>
</evidence>
<sequence length="124" mass="14556">MRVLLMTIYSLSNHVFAPSKMFFVLFFGCDGIVTNFVVRCPHQIRRTRCRGNRENINSTGYYQEDVEITTPHRLPNEYYLKSARCKLRLEWTHTYNEHVNLPIPAAIKTLSSTFSALCTDKRMY</sequence>
<keyword evidence="1" id="KW-0812">Transmembrane</keyword>
<keyword evidence="1" id="KW-1133">Transmembrane helix</keyword>
<dbReference type="HOGENOM" id="CLU_2004781_0_0_1"/>
<keyword evidence="3" id="KW-1185">Reference proteome</keyword>
<evidence type="ECO:0000313" key="2">
    <source>
        <dbReference type="EMBL" id="KIM81044.1"/>
    </source>
</evidence>
<evidence type="ECO:0000313" key="3">
    <source>
        <dbReference type="Proteomes" id="UP000054166"/>
    </source>
</evidence>
<reference evidence="3" key="2">
    <citation type="submission" date="2015-01" db="EMBL/GenBank/DDBJ databases">
        <title>Evolutionary Origins and Diversification of the Mycorrhizal Mutualists.</title>
        <authorList>
            <consortium name="DOE Joint Genome Institute"/>
            <consortium name="Mycorrhizal Genomics Consortium"/>
            <person name="Kohler A."/>
            <person name="Kuo A."/>
            <person name="Nagy L.G."/>
            <person name="Floudas D."/>
            <person name="Copeland A."/>
            <person name="Barry K.W."/>
            <person name="Cichocki N."/>
            <person name="Veneault-Fourrey C."/>
            <person name="LaButti K."/>
            <person name="Lindquist E.A."/>
            <person name="Lipzen A."/>
            <person name="Lundell T."/>
            <person name="Morin E."/>
            <person name="Murat C."/>
            <person name="Riley R."/>
            <person name="Ohm R."/>
            <person name="Sun H."/>
            <person name="Tunlid A."/>
            <person name="Henrissat B."/>
            <person name="Grigoriev I.V."/>
            <person name="Hibbett D.S."/>
            <person name="Martin F."/>
        </authorList>
    </citation>
    <scope>NUCLEOTIDE SEQUENCE [LARGE SCALE GENOMIC DNA]</scope>
    <source>
        <strain evidence="3">F 1598</strain>
    </source>
</reference>
<keyword evidence="1" id="KW-0472">Membrane</keyword>
<feature type="transmembrane region" description="Helical" evidence="1">
    <location>
        <begin position="20"/>
        <end position="38"/>
    </location>
</feature>
<dbReference type="Proteomes" id="UP000054166">
    <property type="component" value="Unassembled WGS sequence"/>
</dbReference>